<dbReference type="Pfam" id="PF13279">
    <property type="entry name" value="4HBT_2"/>
    <property type="match status" value="1"/>
</dbReference>
<dbReference type="AlphaFoldDB" id="A0A7X0CDA5"/>
<sequence>MKRHFAYEHLVTFADTNLVGNVYFAHYLMWQGACRERFLAAHAPGVVERLAVDLALVTVSCSCEYFAELVAFDQVSVRMSLRSIEFNRIAMGFDYFRLNSGPGQLVARGAQTVACMKRVEGELVSTDVPHELLQALEAYAPPAERR</sequence>
<name>A0A7X0CDA5_9ACTN</name>
<protein>
    <submittedName>
        <fullName evidence="1">Enediyne biosynthesis thioesterase</fullName>
    </submittedName>
</protein>
<keyword evidence="2" id="KW-1185">Reference proteome</keyword>
<comment type="caution">
    <text evidence="1">The sequence shown here is derived from an EMBL/GenBank/DDBJ whole genome shotgun (WGS) entry which is preliminary data.</text>
</comment>
<dbReference type="InterPro" id="IPR029069">
    <property type="entry name" value="HotDog_dom_sf"/>
</dbReference>
<dbReference type="RefSeq" id="WP_185088994.1">
    <property type="nucleotide sequence ID" value="NZ_JACHJB010000004.1"/>
</dbReference>
<proteinExistence type="predicted"/>
<evidence type="ECO:0000313" key="2">
    <source>
        <dbReference type="Proteomes" id="UP000583800"/>
    </source>
</evidence>
<organism evidence="1 2">
    <name type="scientific">Nonomuraea muscovyensis</name>
    <dbReference type="NCBI Taxonomy" id="1124761"/>
    <lineage>
        <taxon>Bacteria</taxon>
        <taxon>Bacillati</taxon>
        <taxon>Actinomycetota</taxon>
        <taxon>Actinomycetes</taxon>
        <taxon>Streptosporangiales</taxon>
        <taxon>Streptosporangiaceae</taxon>
        <taxon>Nonomuraea</taxon>
    </lineage>
</organism>
<dbReference type="CDD" id="cd00586">
    <property type="entry name" value="4HBT"/>
    <property type="match status" value="1"/>
</dbReference>
<evidence type="ECO:0000313" key="1">
    <source>
        <dbReference type="EMBL" id="MBB6351194.1"/>
    </source>
</evidence>
<dbReference type="Proteomes" id="UP000583800">
    <property type="component" value="Unassembled WGS sequence"/>
</dbReference>
<gene>
    <name evidence="1" type="ORF">FHU36_007777</name>
</gene>
<accession>A0A7X0CDA5</accession>
<dbReference type="SUPFAM" id="SSF54637">
    <property type="entry name" value="Thioesterase/thiol ester dehydrase-isomerase"/>
    <property type="match status" value="1"/>
</dbReference>
<reference evidence="1 2" key="1">
    <citation type="submission" date="2020-08" db="EMBL/GenBank/DDBJ databases">
        <title>Sequencing the genomes of 1000 actinobacteria strains.</title>
        <authorList>
            <person name="Klenk H.-P."/>
        </authorList>
    </citation>
    <scope>NUCLEOTIDE SEQUENCE [LARGE SCALE GENOMIC DNA]</scope>
    <source>
        <strain evidence="1 2">DSM 45913</strain>
    </source>
</reference>
<dbReference type="Gene3D" id="3.10.129.10">
    <property type="entry name" value="Hotdog Thioesterase"/>
    <property type="match status" value="1"/>
</dbReference>
<dbReference type="EMBL" id="JACHJB010000004">
    <property type="protein sequence ID" value="MBB6351194.1"/>
    <property type="molecule type" value="Genomic_DNA"/>
</dbReference>